<feature type="compositionally biased region" description="Polar residues" evidence="1">
    <location>
        <begin position="15"/>
        <end position="24"/>
    </location>
</feature>
<accession>A0A225AWA4</accession>
<sequence>MVSSKFIEILDDNSADTTAQQHQMSDSDVKLEDVLADQEQQHSRSRSSTQSFSSRKSHEECDPRTSTSCDGVDSSSSSPSSPSTSSSTTPSPKIKRLRKFTLTGGFSR</sequence>
<proteinExistence type="predicted"/>
<dbReference type="GeneID" id="31006903"/>
<name>A0A225AWA4_TALAT</name>
<organism evidence="2 3">
    <name type="scientific">Talaromyces atroroseus</name>
    <dbReference type="NCBI Taxonomy" id="1441469"/>
    <lineage>
        <taxon>Eukaryota</taxon>
        <taxon>Fungi</taxon>
        <taxon>Dikarya</taxon>
        <taxon>Ascomycota</taxon>
        <taxon>Pezizomycotina</taxon>
        <taxon>Eurotiomycetes</taxon>
        <taxon>Eurotiomycetidae</taxon>
        <taxon>Eurotiales</taxon>
        <taxon>Trichocomaceae</taxon>
        <taxon>Talaromyces</taxon>
        <taxon>Talaromyces sect. Trachyspermi</taxon>
    </lineage>
</organism>
<dbReference type="OrthoDB" id="4201296at2759"/>
<feature type="region of interest" description="Disordered" evidence="1">
    <location>
        <begin position="1"/>
        <end position="108"/>
    </location>
</feature>
<feature type="compositionally biased region" description="Low complexity" evidence="1">
    <location>
        <begin position="74"/>
        <end position="92"/>
    </location>
</feature>
<comment type="caution">
    <text evidence="2">The sequence shown here is derived from an EMBL/GenBank/DDBJ whole genome shotgun (WGS) entry which is preliminary data.</text>
</comment>
<dbReference type="RefSeq" id="XP_020117898.1">
    <property type="nucleotide sequence ID" value="XM_020262056.1"/>
</dbReference>
<dbReference type="STRING" id="1441469.A0A225AWA4"/>
<evidence type="ECO:0000256" key="1">
    <source>
        <dbReference type="SAM" id="MobiDB-lite"/>
    </source>
</evidence>
<dbReference type="AlphaFoldDB" id="A0A225AWA4"/>
<keyword evidence="3" id="KW-1185">Reference proteome</keyword>
<protein>
    <submittedName>
        <fullName evidence="2">Uncharacterized protein</fullName>
    </submittedName>
</protein>
<reference evidence="2 3" key="1">
    <citation type="submission" date="2015-06" db="EMBL/GenBank/DDBJ databases">
        <title>Talaromyces atroroseus IBT 11181 draft genome.</title>
        <authorList>
            <person name="Rasmussen K.B."/>
            <person name="Rasmussen S."/>
            <person name="Petersen B."/>
            <person name="Sicheritz-Ponten T."/>
            <person name="Mortensen U.H."/>
            <person name="Thrane U."/>
        </authorList>
    </citation>
    <scope>NUCLEOTIDE SEQUENCE [LARGE SCALE GENOMIC DNA]</scope>
    <source>
        <strain evidence="2 3">IBT 11181</strain>
    </source>
</reference>
<gene>
    <name evidence="2" type="ORF">UA08_07147</name>
</gene>
<dbReference type="Proteomes" id="UP000214365">
    <property type="component" value="Unassembled WGS sequence"/>
</dbReference>
<evidence type="ECO:0000313" key="3">
    <source>
        <dbReference type="Proteomes" id="UP000214365"/>
    </source>
</evidence>
<dbReference type="EMBL" id="LFMY01000011">
    <property type="protein sequence ID" value="OKL57777.1"/>
    <property type="molecule type" value="Genomic_DNA"/>
</dbReference>
<evidence type="ECO:0000313" key="2">
    <source>
        <dbReference type="EMBL" id="OKL57777.1"/>
    </source>
</evidence>